<dbReference type="EMBL" id="LAZR01002277">
    <property type="protein sequence ID" value="KKN32104.1"/>
    <property type="molecule type" value="Genomic_DNA"/>
</dbReference>
<dbReference type="InterPro" id="IPR027417">
    <property type="entry name" value="P-loop_NTPase"/>
</dbReference>
<dbReference type="SUPFAM" id="SSF52540">
    <property type="entry name" value="P-loop containing nucleoside triphosphate hydrolases"/>
    <property type="match status" value="1"/>
</dbReference>
<reference evidence="3" key="1">
    <citation type="journal article" date="2015" name="Nature">
        <title>Complex archaea that bridge the gap between prokaryotes and eukaryotes.</title>
        <authorList>
            <person name="Spang A."/>
            <person name="Saw J.H."/>
            <person name="Jorgensen S.L."/>
            <person name="Zaremba-Niedzwiedzka K."/>
            <person name="Martijn J."/>
            <person name="Lind A.E."/>
            <person name="van Eijk R."/>
            <person name="Schleper C."/>
            <person name="Guy L."/>
            <person name="Ettema T.J."/>
        </authorList>
    </citation>
    <scope>NUCLEOTIDE SEQUENCE</scope>
</reference>
<dbReference type="InterPro" id="IPR038729">
    <property type="entry name" value="Rad50/SbcC_AAA"/>
</dbReference>
<dbReference type="GO" id="GO:0006302">
    <property type="term" value="P:double-strand break repair"/>
    <property type="evidence" value="ECO:0007669"/>
    <property type="project" value="InterPro"/>
</dbReference>
<comment type="caution">
    <text evidence="3">The sequence shown here is derived from an EMBL/GenBank/DDBJ whole genome shotgun (WGS) entry which is preliminary data.</text>
</comment>
<name>A0A0F9PPK4_9ZZZZ</name>
<proteinExistence type="predicted"/>
<dbReference type="Pfam" id="PF13476">
    <property type="entry name" value="AAA_23"/>
    <property type="match status" value="1"/>
</dbReference>
<sequence>MSESNGGIVRLEIKNYMGVELFVIVPDPNGNYVVIGGMNGQGKSSVMKAIQAIIEGMKGAPPQPVREGCDYSEILLETDEIIVTQKITAKTKRVQLVVSAKDGKRLRSPQAILDNLMAHLSFDPVAFGRMPSKDQADQLRDLVGLDLSDLDNERAVLYEDRTIAGREVKRVKGSLESMPKHKIERDEIDIAAVSEEMQKRQMQNAGNDKVRERLKASRDGEAQAAEYLKVKQGDVDQAVRELKYAQEKLEKTKGYSVHAATELGKKKEAVEAYETQAGRLVDLDLSDLQAKMASAEEHNVKVRENELFQKTRSELHAAERKHEGFQTKIHKVDEERERRLAAAEFPVEGLGFDENGVTMQGLPFEQASDAEKLRVSVAMGLALNPKLKVILVRDGSLLDDKSLSLVYEMAKAAKAHVWIERVGEGKECTVIMEEGRIKNIEAEVVESQE</sequence>
<dbReference type="Gene3D" id="3.40.50.300">
    <property type="entry name" value="P-loop containing nucleotide triphosphate hydrolases"/>
    <property type="match status" value="1"/>
</dbReference>
<organism evidence="3">
    <name type="scientific">marine sediment metagenome</name>
    <dbReference type="NCBI Taxonomy" id="412755"/>
    <lineage>
        <taxon>unclassified sequences</taxon>
        <taxon>metagenomes</taxon>
        <taxon>ecological metagenomes</taxon>
    </lineage>
</organism>
<keyword evidence="1" id="KW-0175">Coiled coil</keyword>
<feature type="domain" description="Rad50/SbcC-type AAA" evidence="2">
    <location>
        <begin position="10"/>
        <end position="264"/>
    </location>
</feature>
<evidence type="ECO:0000313" key="3">
    <source>
        <dbReference type="EMBL" id="KKN32104.1"/>
    </source>
</evidence>
<dbReference type="GO" id="GO:0016887">
    <property type="term" value="F:ATP hydrolysis activity"/>
    <property type="evidence" value="ECO:0007669"/>
    <property type="project" value="InterPro"/>
</dbReference>
<evidence type="ECO:0000256" key="1">
    <source>
        <dbReference type="SAM" id="Coils"/>
    </source>
</evidence>
<feature type="coiled-coil region" evidence="1">
    <location>
        <begin position="285"/>
        <end position="335"/>
    </location>
</feature>
<evidence type="ECO:0000259" key="2">
    <source>
        <dbReference type="Pfam" id="PF13476"/>
    </source>
</evidence>
<accession>A0A0F9PPK4</accession>
<gene>
    <name evidence="3" type="ORF">LCGC14_0817150</name>
</gene>
<dbReference type="AlphaFoldDB" id="A0A0F9PPK4"/>
<protein>
    <recommendedName>
        <fullName evidence="2">Rad50/SbcC-type AAA domain-containing protein</fullName>
    </recommendedName>
</protein>